<dbReference type="Pfam" id="PF11817">
    <property type="entry name" value="Foie-gras_1"/>
    <property type="match status" value="1"/>
</dbReference>
<name>A0AAF0ECB6_9BASI</name>
<organism evidence="3 4">
    <name type="scientific">Malassezia equina</name>
    <dbReference type="NCBI Taxonomy" id="1381935"/>
    <lineage>
        <taxon>Eukaryota</taxon>
        <taxon>Fungi</taxon>
        <taxon>Dikarya</taxon>
        <taxon>Basidiomycota</taxon>
        <taxon>Ustilaginomycotina</taxon>
        <taxon>Malasseziomycetes</taxon>
        <taxon>Malasseziales</taxon>
        <taxon>Malasseziaceae</taxon>
        <taxon>Malassezia</taxon>
    </lineage>
</organism>
<protein>
    <recommendedName>
        <fullName evidence="2">Trafficking protein particle complex subunit 11 domain-containing protein</fullName>
    </recommendedName>
</protein>
<dbReference type="Proteomes" id="UP001214415">
    <property type="component" value="Chromosome 3"/>
</dbReference>
<proteinExistence type="predicted"/>
<dbReference type="PANTHER" id="PTHR14374:SF0">
    <property type="entry name" value="TRAFFICKING PROTEIN PARTICLE COMPLEX SUBUNIT 11"/>
    <property type="match status" value="1"/>
</dbReference>
<evidence type="ECO:0000313" key="3">
    <source>
        <dbReference type="EMBL" id="WFD22918.1"/>
    </source>
</evidence>
<keyword evidence="4" id="KW-1185">Reference proteome</keyword>
<evidence type="ECO:0000259" key="2">
    <source>
        <dbReference type="Pfam" id="PF11817"/>
    </source>
</evidence>
<dbReference type="InterPro" id="IPR021773">
    <property type="entry name" value="TPC11"/>
</dbReference>
<gene>
    <name evidence="3" type="ORF">MEQU1_001597</name>
</gene>
<reference evidence="3" key="1">
    <citation type="submission" date="2023-03" db="EMBL/GenBank/DDBJ databases">
        <title>Mating type loci evolution in Malassezia.</title>
        <authorList>
            <person name="Coelho M.A."/>
        </authorList>
    </citation>
    <scope>NUCLEOTIDE SEQUENCE</scope>
    <source>
        <strain evidence="3">CBS 12830</strain>
    </source>
</reference>
<dbReference type="EMBL" id="CP119902">
    <property type="protein sequence ID" value="WFD22918.1"/>
    <property type="molecule type" value="Genomic_DNA"/>
</dbReference>
<evidence type="ECO:0000256" key="1">
    <source>
        <dbReference type="SAM" id="MobiDB-lite"/>
    </source>
</evidence>
<dbReference type="AlphaFoldDB" id="A0AAF0ECB6"/>
<feature type="region of interest" description="Disordered" evidence="1">
    <location>
        <begin position="547"/>
        <end position="592"/>
    </location>
</feature>
<feature type="compositionally biased region" description="Low complexity" evidence="1">
    <location>
        <begin position="571"/>
        <end position="584"/>
    </location>
</feature>
<feature type="domain" description="Trafficking protein particle complex subunit 11" evidence="2">
    <location>
        <begin position="334"/>
        <end position="409"/>
    </location>
</feature>
<evidence type="ECO:0000313" key="4">
    <source>
        <dbReference type="Proteomes" id="UP001214415"/>
    </source>
</evidence>
<dbReference type="PANTHER" id="PTHR14374">
    <property type="entry name" value="FOIE GRAS"/>
    <property type="match status" value="1"/>
</dbReference>
<accession>A0AAF0ECB6</accession>
<sequence length="1082" mass="117571">MNAYPVDLVVELQPCVHASGLLPNDSAPPGLVHPAARHPALCKMLAEALAPRSKAALWTSAGAGQRVCATLVHRDHTLPPARMRAGQRLPEEGARSTLAALPPRSPLSPLFPGGPLFPDGLITPSWIRKHGEYIPAVRLAFFCMPPDDSDTMAKDAALIEAITTLRASLAPRGTRLVAVLLCEPLLYAQGVDARVAHVRRAAGLETRGAVYALSTAAQANHAEFLHHIYTRVLALAHDAYHERARNVRRHRARCPPPPSVVQPVLQAAAQTQLLSPSQRVLSASGWNVRLFYKLGALAEWQGAYDEARAMYEDAYRELMDVYLRDTPARPPMRRSLEAQALADTLVLKLVRLHLYAQAPARARTRLEQHRAAIHAQCDAWALSSTTPERWAWQAKAYSLVAELVHEVQHPLGVHGMDEALLYYHASLCHLEAMSCGAPWDAAHGAAISCLSAAYDAFRVSQRARLAHWTAVRLALIYTPWKPAQARPFLERTLRWYRRDGWHVLRVYLALRARSAALACDDPAAAAHYVLELRQPVPPCLADEAQAALRSGHSDEATGASAPAQKLEDAEPGSTPTPALSLPSAPASPPPMDTSAAARLVRVRAIFARPRVVASESMAFQVAVHAVTGAHVDDLDVQSLTVYLAGHSAPLVQVHAGSTTRSVGVGRVQPGATAEAEADLTLDARASPLLVHGHFVHEVPGFVTFSHATLRVASALGPFDVSVPVDRDAPWEWYLATGQRVPLPPRADVRALLVTPPPVDVCMPTTLLCGEVARVTVKTSASAGTLVVTLPLEAEQAGAALCTDTSTHTHLEMALVNTPSFWVRAPPTPTVVRLSTHCTVEGAPVPRTQRDYTIRVLPAFTVRAQVQWPSYDRGSLHTDLQYVGDMPIELVRVRVDGSQGVQAQATLGLDDEPWVWAPQDTGTLITPLQRMHGAKLDAEKPTTDLRVTWRRVGASTVWPCEARWPLPSLAVPPFPTVRITLSSPAEGTVGAPLPVTVSAYNTSADRVAEARLQVERVDACWLAGTSKQALPMLLPHETRTLTWHLYPQRAGLCRLPVLRAWDDSEAQELPVHMALQAVYVRLP</sequence>